<evidence type="ECO:0000259" key="2">
    <source>
        <dbReference type="Pfam" id="PF07564"/>
    </source>
</evidence>
<gene>
    <name evidence="3" type="ORF">SAMEA3381574_00392</name>
</gene>
<protein>
    <submittedName>
        <fullName evidence="3">Domain of Uncharacterized Function (DUF1542)</fullName>
    </submittedName>
</protein>
<feature type="region of interest" description="Disordered" evidence="1">
    <location>
        <begin position="119"/>
        <end position="165"/>
    </location>
</feature>
<evidence type="ECO:0000313" key="4">
    <source>
        <dbReference type="Proteomes" id="UP000304540"/>
    </source>
</evidence>
<dbReference type="Proteomes" id="UP000304540">
    <property type="component" value="Unassembled WGS sequence"/>
</dbReference>
<feature type="domain" description="DUF1542" evidence="2">
    <location>
        <begin position="51"/>
        <end position="127"/>
    </location>
</feature>
<evidence type="ECO:0000313" key="3">
    <source>
        <dbReference type="EMBL" id="VRI33239.1"/>
    </source>
</evidence>
<evidence type="ECO:0000256" key="1">
    <source>
        <dbReference type="SAM" id="MobiDB-lite"/>
    </source>
</evidence>
<dbReference type="InterPro" id="IPR011439">
    <property type="entry name" value="DUF1542"/>
</dbReference>
<dbReference type="Pfam" id="PF07564">
    <property type="entry name" value="DUF1542"/>
    <property type="match status" value="1"/>
</dbReference>
<reference evidence="3 4" key="1">
    <citation type="submission" date="2019-04" db="EMBL/GenBank/DDBJ databases">
        <authorList>
            <consortium name="Pathogen Informatics"/>
        </authorList>
    </citation>
    <scope>NUCLEOTIDE SEQUENCE [LARGE SCALE GENOMIC DNA]</scope>
    <source>
        <strain evidence="3 4">GPSC232</strain>
    </source>
</reference>
<proteinExistence type="predicted"/>
<dbReference type="AlphaFoldDB" id="A0A4M3JPV6"/>
<feature type="compositionally biased region" description="Polar residues" evidence="1">
    <location>
        <begin position="120"/>
        <end position="131"/>
    </location>
</feature>
<name>A0A4M3JPV6_STREE</name>
<organism evidence="3 4">
    <name type="scientific">Streptococcus pneumoniae</name>
    <dbReference type="NCBI Taxonomy" id="1313"/>
    <lineage>
        <taxon>Bacteria</taxon>
        <taxon>Bacillati</taxon>
        <taxon>Bacillota</taxon>
        <taxon>Bacilli</taxon>
        <taxon>Lactobacillales</taxon>
        <taxon>Streptococcaceae</taxon>
        <taxon>Streptococcus</taxon>
    </lineage>
</organism>
<accession>A0A4M3JPV6</accession>
<dbReference type="EMBL" id="CABABW010000002">
    <property type="protein sequence ID" value="VRI33239.1"/>
    <property type="molecule type" value="Genomic_DNA"/>
</dbReference>
<feature type="compositionally biased region" description="Low complexity" evidence="1">
    <location>
        <begin position="149"/>
        <end position="165"/>
    </location>
</feature>
<sequence>MKKIEVKGLAKTVKDKAIQNIENAQDETTLNTAKNNGITNIGKVTLPRTTKKAEAKEAINAAAEAKKTEISNRFDLTTEDKSRALQQVDQEANDAKIAVDKGVTNKDVEQAKVVGIDAINNINPQPTSRPLSTPKPQPSIPTQPDQGDTETPTTPSSPSAQPSQL</sequence>